<feature type="region of interest" description="Disordered" evidence="2">
    <location>
        <begin position="785"/>
        <end position="827"/>
    </location>
</feature>
<keyword evidence="1" id="KW-0597">Phosphoprotein</keyword>
<feature type="region of interest" description="Disordered" evidence="2">
    <location>
        <begin position="1306"/>
        <end position="1330"/>
    </location>
</feature>
<keyword evidence="6" id="KW-1185">Reference proteome</keyword>
<feature type="signal peptide" evidence="3">
    <location>
        <begin position="1"/>
        <end position="20"/>
    </location>
</feature>
<feature type="compositionally biased region" description="Basic and acidic residues" evidence="2">
    <location>
        <begin position="140"/>
        <end position="153"/>
    </location>
</feature>
<feature type="region of interest" description="Disordered" evidence="2">
    <location>
        <begin position="278"/>
        <end position="307"/>
    </location>
</feature>
<feature type="compositionally biased region" description="Polar residues" evidence="2">
    <location>
        <begin position="813"/>
        <end position="827"/>
    </location>
</feature>
<reference evidence="5" key="2">
    <citation type="submission" date="2025-09" db="UniProtKB">
        <authorList>
            <consortium name="Ensembl"/>
        </authorList>
    </citation>
    <scope>IDENTIFICATION</scope>
</reference>
<evidence type="ECO:0000256" key="2">
    <source>
        <dbReference type="SAM" id="MobiDB-lite"/>
    </source>
</evidence>
<sequence length="1357" mass="151097">MKPRMCVVFPLLLFTEKARQGETERESKGMLTYPSDSLPKIVCPMDEDAIPPNPFCSAPPHSEPPPPVLPLSSITPSCARDGSSGHRRSGRIQAVRAQTPNKHNNADTRAAQKPSRQNPSPSKRERQLGNMVQVSQSKQPRVERAHAHEKQNEDGLDLSFTAERQNKQRNQKSAWKKTDVFPGESEVEQLTKNAAKNVDAAKSDINACRELAAADTVENASVPKGWVIGPLFQSFKSKMASFTEIVMSPVKLFRANSPPPSMDHPDKLNQYELEAAETTNAEHSEPSDMFHSGQNDYRNQDTETTPQRLSDVETAHNTETFALKYSKKLDFDMELSTHSSEQAAEFAINQTDKISPDLVPFTHTPLPCIVSEPVSESVGFIRSSISLRSTANVSASNESKLNTSSVVEDQKGKVASRLKTPIKRCTGNRTEFKKVDSKTLMSEDIKEECDLEVNDGQLSHQYSVKSNNGDSDKMLSLSSSVYHTQPDSDSLQPDGGDCDVGIVDSCSLTRQNLHHNLSDGATKQTLEPSMDTLQSEYQLVPETCSGRAKRAIRPNCNFRDSVKRKRLIADPEDTKKELLNVTSDTVKRRELRPPRQEVVLLNTSTDGKETLKAARKRQATSARANRKGKGGEEMLSTINETVLHMQTESSPDAMLISSLDRSCGVLEDHQKGCSSKAKPSSSCKRQKTRTVLSKADVNIDNGMDLETTVAITSTKQAEEEPLSEVLVRPDIKQLQNKCRNTNKKPLKRKSPIQASSTTEPGSTLVSDTVKVLLEPLELMRENLNTSQRVQKEENSARGQSQSSNRPKKGPRDSAQSASGTQETKQCISNPRLLTKDCQSKESKYKFSTHSVYFEMTPFENIPKSLPSSSKLVQDCSVQLHNKFKHLTDGKEKCGADEIFLTDSEVSNNSTISLSRLRSSTRRVNVKPRRADNQRRKCRALHSRMQKGEEMTKSVTMEDAELATSGRRSLGNESLTRLLRSYSCPEIPSLCHQDTSWTSSVLSPHHSRTHISHHHQSSHSSFVSHKSQRRARRHTVCSVEIEREIAPLCLRKEVYPSRRSASYDALTQHLSPSLALSPSSSLTALASCFLSSPLAFLSKKFDSRGATTSSPSTSTHVCSPSSSSLLSLLSSSSWHLQGFHTRNDSSSATLDSNSSENQLECETERRQQSEEEDDGEDTSSSSQEFEDIGLREEKALSDSEIKVVKKHEERGKVSSIRIRKTLPKPQTNLTPMGLPKPIRLKKKEFSLEEIYTNKNFNKPPESRLETIFEVPLNRKNGSESWFGQRRVKRFLEFLEVGEARKPKKPLLGVGKAGISSSRTRRGGFPKDQPSLSVQDMDSLLCTKLDQLNLWLTHDQNDS</sequence>
<evidence type="ECO:0000256" key="1">
    <source>
        <dbReference type="ARBA" id="ARBA00022553"/>
    </source>
</evidence>
<dbReference type="Proteomes" id="UP000257200">
    <property type="component" value="Unplaced"/>
</dbReference>
<feature type="compositionally biased region" description="Basic residues" evidence="2">
    <location>
        <begin position="740"/>
        <end position="750"/>
    </location>
</feature>
<evidence type="ECO:0000259" key="4">
    <source>
        <dbReference type="Pfam" id="PF15386"/>
    </source>
</evidence>
<dbReference type="GeneTree" id="ENSGT00520000055626"/>
<organism evidence="5 6">
    <name type="scientific">Acanthochromis polyacanthus</name>
    <name type="common">spiny chromis</name>
    <dbReference type="NCBI Taxonomy" id="80966"/>
    <lineage>
        <taxon>Eukaryota</taxon>
        <taxon>Metazoa</taxon>
        <taxon>Chordata</taxon>
        <taxon>Craniata</taxon>
        <taxon>Vertebrata</taxon>
        <taxon>Euteleostomi</taxon>
        <taxon>Actinopterygii</taxon>
        <taxon>Neopterygii</taxon>
        <taxon>Teleostei</taxon>
        <taxon>Neoteleostei</taxon>
        <taxon>Acanthomorphata</taxon>
        <taxon>Ovalentaria</taxon>
        <taxon>Pomacentridae</taxon>
        <taxon>Acanthochromis</taxon>
    </lineage>
</organism>
<protein>
    <submittedName>
        <fullName evidence="5">Uncharacterized LOC110951887</fullName>
    </submittedName>
</protein>
<evidence type="ECO:0000313" key="5">
    <source>
        <dbReference type="Ensembl" id="ENSAPOP00000015177.1"/>
    </source>
</evidence>
<dbReference type="PANTHER" id="PTHR14522:SF2">
    <property type="entry name" value="PROLINE-RICH PROTEIN 14"/>
    <property type="match status" value="1"/>
</dbReference>
<dbReference type="Ensembl" id="ENSAPOT00000033116.1">
    <property type="protein sequence ID" value="ENSAPOP00000015177.1"/>
    <property type="gene ID" value="ENSAPOG00000000496.1"/>
</dbReference>
<dbReference type="InterPro" id="IPR028149">
    <property type="entry name" value="Tantalus-like"/>
</dbReference>
<evidence type="ECO:0000313" key="6">
    <source>
        <dbReference type="Proteomes" id="UP000257200"/>
    </source>
</evidence>
<feature type="compositionally biased region" description="Polar residues" evidence="2">
    <location>
        <begin position="130"/>
        <end position="139"/>
    </location>
</feature>
<name>A0A3Q1FH14_9TELE</name>
<feature type="compositionally biased region" description="Polar residues" evidence="2">
    <location>
        <begin position="292"/>
        <end position="307"/>
    </location>
</feature>
<evidence type="ECO:0000256" key="3">
    <source>
        <dbReference type="SAM" id="SignalP"/>
    </source>
</evidence>
<feature type="compositionally biased region" description="Low complexity" evidence="2">
    <location>
        <begin position="1143"/>
        <end position="1154"/>
    </location>
</feature>
<dbReference type="Pfam" id="PF15386">
    <property type="entry name" value="Tantalus"/>
    <property type="match status" value="1"/>
</dbReference>
<dbReference type="InterPro" id="IPR026320">
    <property type="entry name" value="PRR14"/>
</dbReference>
<feature type="compositionally biased region" description="Polar residues" evidence="2">
    <location>
        <begin position="752"/>
        <end position="763"/>
    </location>
</feature>
<dbReference type="PANTHER" id="PTHR14522">
    <property type="entry name" value="EMO2-RELATED"/>
    <property type="match status" value="1"/>
</dbReference>
<feature type="region of interest" description="Disordered" evidence="2">
    <location>
        <begin position="20"/>
        <end position="158"/>
    </location>
</feature>
<dbReference type="STRING" id="80966.ENSAPOP00000015177"/>
<feature type="compositionally biased region" description="Basic residues" evidence="2">
    <location>
        <begin position="1006"/>
        <end position="1016"/>
    </location>
</feature>
<feature type="region of interest" description="Disordered" evidence="2">
    <location>
        <begin position="736"/>
        <end position="763"/>
    </location>
</feature>
<feature type="region of interest" description="Disordered" evidence="2">
    <location>
        <begin position="1141"/>
        <end position="1190"/>
    </location>
</feature>
<feature type="domain" description="Tantalus-like" evidence="4">
    <location>
        <begin position="1228"/>
        <end position="1285"/>
    </location>
</feature>
<keyword evidence="3" id="KW-0732">Signal</keyword>
<feature type="chain" id="PRO_5018673188" evidence="3">
    <location>
        <begin position="21"/>
        <end position="1357"/>
    </location>
</feature>
<dbReference type="InParanoid" id="A0A3Q1FH14"/>
<proteinExistence type="predicted"/>
<reference evidence="5" key="1">
    <citation type="submission" date="2025-08" db="UniProtKB">
        <authorList>
            <consortium name="Ensembl"/>
        </authorList>
    </citation>
    <scope>IDENTIFICATION</scope>
</reference>
<feature type="region of interest" description="Disordered" evidence="2">
    <location>
        <begin position="1006"/>
        <end position="1028"/>
    </location>
</feature>
<accession>A0A3Q1FH14</accession>